<sequence length="248" mass="28116">MLNHTPEKDSGTEFDAYSEVYSDEINEALAFAGQSHEFYTKVKAEYLTEILKNESFSSDKISVLDVGCGHGLIHPFLLAKNQPVNLSGVDVAASVIKIASAMNTQVSYQVYDGYNLPYKDNSFDMAYAICVMHHVPPDQWVSFLREVKRVVKPNGLVVIFEHNPLNPITVKIVKECPLDENATLIRCKKMNKLLKEAGLVTIKSAYILFTPFDKSFFRKIDRQLRWLPLGAQYFTVSRKPLNTKSFLK</sequence>
<geneLocation type="plasmid" evidence="3 5">
    <name>20</name>
</geneLocation>
<dbReference type="Gene3D" id="3.40.50.150">
    <property type="entry name" value="Vaccinia Virus protein VP39"/>
    <property type="match status" value="1"/>
</dbReference>
<evidence type="ECO:0000313" key="4">
    <source>
        <dbReference type="Proteomes" id="UP000054859"/>
    </source>
</evidence>
<reference evidence="2 4" key="1">
    <citation type="submission" date="2015-11" db="EMBL/GenBank/DDBJ databases">
        <title>Identification of large and diverse effector repertoires of 38 Legionella species.</title>
        <authorList>
            <person name="Burstein D."/>
            <person name="Amaro F."/>
            <person name="Zusman T."/>
            <person name="Lifshitz Z."/>
            <person name="Cohen O."/>
            <person name="Gilbert J.A."/>
            <person name="Pupko T."/>
            <person name="Shuman H.A."/>
            <person name="Segal G."/>
        </authorList>
    </citation>
    <scope>NUCLEOTIDE SEQUENCE [LARGE SCALE GENOMIC DNA]</scope>
    <source>
        <strain evidence="2 4">1762-AUS-E</strain>
    </source>
</reference>
<evidence type="ECO:0000313" key="5">
    <source>
        <dbReference type="Proteomes" id="UP000281170"/>
    </source>
</evidence>
<feature type="domain" description="Methyltransferase type 11" evidence="1">
    <location>
        <begin position="64"/>
        <end position="159"/>
    </location>
</feature>
<dbReference type="AlphaFoldDB" id="A0A0W0R4R8"/>
<dbReference type="Pfam" id="PF08241">
    <property type="entry name" value="Methyltransf_11"/>
    <property type="match status" value="1"/>
</dbReference>
<proteinExistence type="predicted"/>
<keyword evidence="4" id="KW-1185">Reference proteome</keyword>
<evidence type="ECO:0000313" key="3">
    <source>
        <dbReference type="EMBL" id="VEH85718.1"/>
    </source>
</evidence>
<keyword evidence="2" id="KW-0808">Transferase</keyword>
<gene>
    <name evidence="3" type="primary">rebM</name>
    <name evidence="2" type="ORF">Lade_0722</name>
    <name evidence="3" type="ORF">NCTC12735_01353</name>
</gene>
<dbReference type="PATRIC" id="fig|45056.6.peg.745"/>
<organism evidence="2 4">
    <name type="scientific">Legionella adelaidensis</name>
    <dbReference type="NCBI Taxonomy" id="45056"/>
    <lineage>
        <taxon>Bacteria</taxon>
        <taxon>Pseudomonadati</taxon>
        <taxon>Pseudomonadota</taxon>
        <taxon>Gammaproteobacteria</taxon>
        <taxon>Legionellales</taxon>
        <taxon>Legionellaceae</taxon>
        <taxon>Legionella</taxon>
    </lineage>
</organism>
<dbReference type="KEGG" id="ladl:NCTC12735_01353"/>
<dbReference type="EC" id="2.1.1.-" evidence="3"/>
<dbReference type="EMBL" id="LR134429">
    <property type="protein sequence ID" value="VEH85718.1"/>
    <property type="molecule type" value="Genomic_DNA"/>
</dbReference>
<evidence type="ECO:0000259" key="1">
    <source>
        <dbReference type="Pfam" id="PF08241"/>
    </source>
</evidence>
<dbReference type="CDD" id="cd02440">
    <property type="entry name" value="AdoMet_MTases"/>
    <property type="match status" value="1"/>
</dbReference>
<dbReference type="Proteomes" id="UP000281170">
    <property type="component" value="Plasmid 20"/>
</dbReference>
<dbReference type="STRING" id="45056.Lade_0722"/>
<dbReference type="PANTHER" id="PTHR42912">
    <property type="entry name" value="METHYLTRANSFERASE"/>
    <property type="match status" value="1"/>
</dbReference>
<dbReference type="Proteomes" id="UP000054859">
    <property type="component" value="Unassembled WGS sequence"/>
</dbReference>
<dbReference type="GO" id="GO:0008757">
    <property type="term" value="F:S-adenosylmethionine-dependent methyltransferase activity"/>
    <property type="evidence" value="ECO:0007669"/>
    <property type="project" value="InterPro"/>
</dbReference>
<dbReference type="SUPFAM" id="SSF53335">
    <property type="entry name" value="S-adenosyl-L-methionine-dependent methyltransferases"/>
    <property type="match status" value="1"/>
</dbReference>
<dbReference type="InterPro" id="IPR050508">
    <property type="entry name" value="Methyltransf_Superfamily"/>
</dbReference>
<keyword evidence="3" id="KW-0614">Plasmid</keyword>
<evidence type="ECO:0000313" key="2">
    <source>
        <dbReference type="EMBL" id="KTC66064.1"/>
    </source>
</evidence>
<reference evidence="3 5" key="2">
    <citation type="submission" date="2018-12" db="EMBL/GenBank/DDBJ databases">
        <authorList>
            <consortium name="Pathogen Informatics"/>
        </authorList>
    </citation>
    <scope>NUCLEOTIDE SEQUENCE [LARGE SCALE GENOMIC DNA]</scope>
    <source>
        <strain evidence="3 5">NCTC12735</strain>
        <plasmid evidence="5">20</plasmid>
    </source>
</reference>
<dbReference type="InterPro" id="IPR029063">
    <property type="entry name" value="SAM-dependent_MTases_sf"/>
</dbReference>
<dbReference type="OrthoDB" id="529208at2"/>
<name>A0A0W0R4R8_9GAMM</name>
<dbReference type="RefSeq" id="WP_058461768.1">
    <property type="nucleotide sequence ID" value="NZ_CAAAHS010000005.1"/>
</dbReference>
<protein>
    <submittedName>
        <fullName evidence="2">Methyltransferase</fullName>
        <ecNumber evidence="3">2.1.1.-</ecNumber>
    </submittedName>
</protein>
<dbReference type="GO" id="GO:0032259">
    <property type="term" value="P:methylation"/>
    <property type="evidence" value="ECO:0007669"/>
    <property type="project" value="UniProtKB-KW"/>
</dbReference>
<accession>A0A0W0R4R8</accession>
<keyword evidence="2" id="KW-0489">Methyltransferase</keyword>
<dbReference type="EMBL" id="LNKA01000001">
    <property type="protein sequence ID" value="KTC66064.1"/>
    <property type="molecule type" value="Genomic_DNA"/>
</dbReference>
<dbReference type="InterPro" id="IPR013216">
    <property type="entry name" value="Methyltransf_11"/>
</dbReference>